<dbReference type="OrthoDB" id="9803968at2"/>
<dbReference type="Pfam" id="PF23562">
    <property type="entry name" value="AMP-binding_C_3"/>
    <property type="match status" value="1"/>
</dbReference>
<dbReference type="InterPro" id="IPR000873">
    <property type="entry name" value="AMP-dep_synth/lig_dom"/>
</dbReference>
<proteinExistence type="inferred from homology"/>
<feature type="domain" description="AMP-dependent synthetase/ligase" evidence="6">
    <location>
        <begin position="25"/>
        <end position="429"/>
    </location>
</feature>
<keyword evidence="3" id="KW-0276">Fatty acid metabolism</keyword>
<organism evidence="7 8">
    <name type="scientific">Dietzia natronolimnaea</name>
    <dbReference type="NCBI Taxonomy" id="161920"/>
    <lineage>
        <taxon>Bacteria</taxon>
        <taxon>Bacillati</taxon>
        <taxon>Actinomycetota</taxon>
        <taxon>Actinomycetes</taxon>
        <taxon>Mycobacteriales</taxon>
        <taxon>Dietziaceae</taxon>
        <taxon>Dietzia</taxon>
    </lineage>
</organism>
<dbReference type="CDD" id="cd05907">
    <property type="entry name" value="VL_LC_FACS_like"/>
    <property type="match status" value="1"/>
</dbReference>
<dbReference type="Proteomes" id="UP000218810">
    <property type="component" value="Unassembled WGS sequence"/>
</dbReference>
<dbReference type="GO" id="GO:0016020">
    <property type="term" value="C:membrane"/>
    <property type="evidence" value="ECO:0007669"/>
    <property type="project" value="TreeGrafter"/>
</dbReference>
<name>A0A2A2WSZ8_9ACTN</name>
<evidence type="ECO:0000256" key="4">
    <source>
        <dbReference type="ARBA" id="ARBA00023098"/>
    </source>
</evidence>
<reference evidence="8" key="1">
    <citation type="submission" date="2017-09" db="EMBL/GenBank/DDBJ databases">
        <authorList>
            <person name="Zhang Y."/>
            <person name="Huang X."/>
            <person name="Liu J."/>
            <person name="Lu L."/>
            <person name="Peng K."/>
        </authorList>
    </citation>
    <scope>NUCLEOTIDE SEQUENCE [LARGE SCALE GENOMIC DNA]</scope>
    <source>
        <strain evidence="8">S-XJ-1</strain>
    </source>
</reference>
<evidence type="ECO:0000259" key="6">
    <source>
        <dbReference type="Pfam" id="PF00501"/>
    </source>
</evidence>
<comment type="caution">
    <text evidence="7">The sequence shown here is derived from an EMBL/GenBank/DDBJ whole genome shotgun (WGS) entry which is preliminary data.</text>
</comment>
<keyword evidence="4" id="KW-0443">Lipid metabolism</keyword>
<evidence type="ECO:0000313" key="7">
    <source>
        <dbReference type="EMBL" id="PAY24359.1"/>
    </source>
</evidence>
<dbReference type="GO" id="GO:0004467">
    <property type="term" value="F:long-chain fatty acid-CoA ligase activity"/>
    <property type="evidence" value="ECO:0007669"/>
    <property type="project" value="TreeGrafter"/>
</dbReference>
<keyword evidence="8" id="KW-1185">Reference proteome</keyword>
<evidence type="ECO:0000256" key="3">
    <source>
        <dbReference type="ARBA" id="ARBA00022832"/>
    </source>
</evidence>
<dbReference type="PANTHER" id="PTHR43272">
    <property type="entry name" value="LONG-CHAIN-FATTY-ACID--COA LIGASE"/>
    <property type="match status" value="1"/>
</dbReference>
<dbReference type="Gene3D" id="3.40.50.12780">
    <property type="entry name" value="N-terminal domain of ligase-like"/>
    <property type="match status" value="1"/>
</dbReference>
<keyword evidence="2 7" id="KW-0436">Ligase</keyword>
<gene>
    <name evidence="7" type="ORF">CEY15_03655</name>
</gene>
<dbReference type="EMBL" id="NTGA01000006">
    <property type="protein sequence ID" value="PAY24359.1"/>
    <property type="molecule type" value="Genomic_DNA"/>
</dbReference>
<dbReference type="RefSeq" id="WP_095717354.1">
    <property type="nucleotide sequence ID" value="NZ_NTGA01000006.1"/>
</dbReference>
<dbReference type="SUPFAM" id="SSF56801">
    <property type="entry name" value="Acetyl-CoA synthetase-like"/>
    <property type="match status" value="1"/>
</dbReference>
<dbReference type="InterPro" id="IPR042099">
    <property type="entry name" value="ANL_N_sf"/>
</dbReference>
<dbReference type="AlphaFoldDB" id="A0A2A2WSZ8"/>
<sequence length="599" mass="64975">MREYVAAPATFTVPDDWSCAQSAYDRAERTPDNVAFQRPVDGRWTDVTNREFADTVRLVGRGLVARGIGAGDRVALLCSTRYEWNVIDFAIWAAGAVTVPVYDSSSAEQIRWIMEDSSARLIIVEKETHAATTREGIADLGGSPDILVIEGETPALDLLLAGATDVADAVLDERRAGVSADSPATLIYTSGTTGRPKGCMLTHRNFMSEALAVLETPFNQYLRQDATTVMFLPLAHVLARAITYAGFHAGVRIAHSSDLTNLVDTFSEMRPHYILAVPRVFQKVFNKAQATAQDGGAFKAWMFDKATDTAVAYSKANRGGRVGPLLRLRHALFARLVYAKLVTALGGRCEIAISGGAPLGERLAHFFDGIGVNIFEGYGLTETCAAIAVNTPGQMRIGSVGQPLPGCAVRIAPDGEVEVNGPVVTSGYWRNERATAEAFSDGWFRTGDLGSLDEDGYLTITGRKKEIIVTAGGKNVAPNQLEDALRADPLVAEAVCVGDGKPFISVLLTLDPEALDRWKTHHDKTGSLYELLRDADMIEHLDQAMSRANSTVSHSEAIKKYHVLPDQFTEETGELTASLKVKRNVVHQKFAAQIEDLYS</sequence>
<evidence type="ECO:0000256" key="1">
    <source>
        <dbReference type="ARBA" id="ARBA00006432"/>
    </source>
</evidence>
<protein>
    <recommendedName>
        <fullName evidence="5">Acyl-CoA synthetase</fullName>
    </recommendedName>
</protein>
<dbReference type="PANTHER" id="PTHR43272:SF32">
    <property type="entry name" value="AMP-DEPENDENT SYNTHETASE_LIGASE DOMAIN-CONTAINING PROTEIN"/>
    <property type="match status" value="1"/>
</dbReference>
<evidence type="ECO:0000256" key="2">
    <source>
        <dbReference type="ARBA" id="ARBA00022598"/>
    </source>
</evidence>
<evidence type="ECO:0000256" key="5">
    <source>
        <dbReference type="ARBA" id="ARBA00032875"/>
    </source>
</evidence>
<evidence type="ECO:0000313" key="8">
    <source>
        <dbReference type="Proteomes" id="UP000218810"/>
    </source>
</evidence>
<dbReference type="InterPro" id="IPR020845">
    <property type="entry name" value="AMP-binding_CS"/>
</dbReference>
<dbReference type="Pfam" id="PF00501">
    <property type="entry name" value="AMP-binding"/>
    <property type="match status" value="1"/>
</dbReference>
<accession>A0A2A2WSZ8</accession>
<dbReference type="PROSITE" id="PS00455">
    <property type="entry name" value="AMP_BINDING"/>
    <property type="match status" value="1"/>
</dbReference>
<comment type="similarity">
    <text evidence="1">Belongs to the ATP-dependent AMP-binding enzyme family.</text>
</comment>